<accession>A0A0L7RF64</accession>
<keyword evidence="4" id="KW-1000">Mitochondrion outer membrane</keyword>
<dbReference type="SUPFAM" id="SSF47616">
    <property type="entry name" value="GST C-terminal domain-like"/>
    <property type="match status" value="1"/>
</dbReference>
<gene>
    <name evidence="10" type="ORF">WH47_09417</name>
</gene>
<keyword evidence="7" id="KW-0472">Membrane</keyword>
<dbReference type="InterPro" id="IPR033468">
    <property type="entry name" value="Metaxin_GST"/>
</dbReference>
<evidence type="ECO:0000256" key="1">
    <source>
        <dbReference type="ARBA" id="ARBA00004294"/>
    </source>
</evidence>
<dbReference type="GO" id="GO:0001401">
    <property type="term" value="C:SAM complex"/>
    <property type="evidence" value="ECO:0007669"/>
    <property type="project" value="InterPro"/>
</dbReference>
<comment type="subcellular location">
    <subcellularLocation>
        <location evidence="1">Mitochondrion outer membrane</location>
    </subcellularLocation>
</comment>
<dbReference type="Pfam" id="PF10568">
    <property type="entry name" value="Tom37"/>
    <property type="match status" value="1"/>
</dbReference>
<organism evidence="10 11">
    <name type="scientific">Habropoda laboriosa</name>
    <dbReference type="NCBI Taxonomy" id="597456"/>
    <lineage>
        <taxon>Eukaryota</taxon>
        <taxon>Metazoa</taxon>
        <taxon>Ecdysozoa</taxon>
        <taxon>Arthropoda</taxon>
        <taxon>Hexapoda</taxon>
        <taxon>Insecta</taxon>
        <taxon>Pterygota</taxon>
        <taxon>Neoptera</taxon>
        <taxon>Endopterygota</taxon>
        <taxon>Hymenoptera</taxon>
        <taxon>Apocrita</taxon>
        <taxon>Aculeata</taxon>
        <taxon>Apoidea</taxon>
        <taxon>Anthophila</taxon>
        <taxon>Apidae</taxon>
        <taxon>Habropoda</taxon>
    </lineage>
</organism>
<dbReference type="OrthoDB" id="198787at2759"/>
<dbReference type="EMBL" id="KQ414608">
    <property type="protein sequence ID" value="KOC69459.1"/>
    <property type="molecule type" value="Genomic_DNA"/>
</dbReference>
<dbReference type="InterPro" id="IPR036282">
    <property type="entry name" value="Glutathione-S-Trfase_C_sf"/>
</dbReference>
<proteinExistence type="inferred from homology"/>
<feature type="domain" description="Metaxin glutathione S-transferase" evidence="9">
    <location>
        <begin position="266"/>
        <end position="309"/>
    </location>
</feature>
<dbReference type="InterPro" id="IPR040079">
    <property type="entry name" value="Glutathione_S-Trfase"/>
</dbReference>
<protein>
    <submittedName>
        <fullName evidence="10">Metaxin-2</fullName>
    </submittedName>
</protein>
<dbReference type="PANTHER" id="PTHR12289:SF38">
    <property type="entry name" value="METAXIN-2"/>
    <property type="match status" value="1"/>
</dbReference>
<evidence type="ECO:0000256" key="5">
    <source>
        <dbReference type="ARBA" id="ARBA00022927"/>
    </source>
</evidence>
<name>A0A0L7RF64_9HYME</name>
<dbReference type="PANTHER" id="PTHR12289">
    <property type="entry name" value="METAXIN RELATED"/>
    <property type="match status" value="1"/>
</dbReference>
<evidence type="ECO:0000256" key="7">
    <source>
        <dbReference type="ARBA" id="ARBA00023136"/>
    </source>
</evidence>
<dbReference type="Proteomes" id="UP000053825">
    <property type="component" value="Unassembled WGS sequence"/>
</dbReference>
<evidence type="ECO:0000313" key="11">
    <source>
        <dbReference type="Proteomes" id="UP000053825"/>
    </source>
</evidence>
<keyword evidence="3" id="KW-0813">Transport</keyword>
<feature type="domain" description="Metaxin glutathione S-transferase" evidence="9">
    <location>
        <begin position="188"/>
        <end position="254"/>
    </location>
</feature>
<dbReference type="GO" id="GO:0007005">
    <property type="term" value="P:mitochondrion organization"/>
    <property type="evidence" value="ECO:0007669"/>
    <property type="project" value="TreeGrafter"/>
</dbReference>
<dbReference type="InterPro" id="IPR050931">
    <property type="entry name" value="Mito_Protein_Transport_Metaxin"/>
</dbReference>
<evidence type="ECO:0000313" key="10">
    <source>
        <dbReference type="EMBL" id="KOC69459.1"/>
    </source>
</evidence>
<dbReference type="Pfam" id="PF17171">
    <property type="entry name" value="GST_C_6"/>
    <property type="match status" value="2"/>
</dbReference>
<dbReference type="InterPro" id="IPR019564">
    <property type="entry name" value="Sam37/metaxin_N"/>
</dbReference>
<evidence type="ECO:0000259" key="9">
    <source>
        <dbReference type="Pfam" id="PF17171"/>
    </source>
</evidence>
<dbReference type="AlphaFoldDB" id="A0A0L7RF64"/>
<feature type="domain" description="Mitochondrial outer membrane transport complex Sam37/metaxin N-terminal" evidence="8">
    <location>
        <begin position="43"/>
        <end position="164"/>
    </location>
</feature>
<evidence type="ECO:0000256" key="6">
    <source>
        <dbReference type="ARBA" id="ARBA00023128"/>
    </source>
</evidence>
<reference evidence="10 11" key="1">
    <citation type="submission" date="2015-07" db="EMBL/GenBank/DDBJ databases">
        <title>The genome of Habropoda laboriosa.</title>
        <authorList>
            <person name="Pan H."/>
            <person name="Kapheim K."/>
        </authorList>
    </citation>
    <scope>NUCLEOTIDE SEQUENCE [LARGE SCALE GENOMIC DNA]</scope>
    <source>
        <strain evidence="10">0110345459</strain>
    </source>
</reference>
<evidence type="ECO:0000256" key="4">
    <source>
        <dbReference type="ARBA" id="ARBA00022787"/>
    </source>
</evidence>
<sequence length="319" mass="36039">MPNTLLADSISLELEAQDPLPQNIILYQPYEVEQILLPDNANCLAVQAFLKMCDLKFKVEPRTNAEYMSPSGRVPFIKCGAFLISEFDNIVSFIGHKGISLSDHLSPASKADMRAYMSLVNNVFVNAELYICWVDETTLNEVTKGRHGSAYPWPLNHFLNWQKRKEVIKKLNILGWYNKTIEDVCNEVKNCCTALSVRLEGSDYFSGEKPTEIDALVCGHIYALSSIKVSLPTNVQEIVATVQEFPNLLEHASRSAQNYLNFTAIQTPNELDALVFGHIFTIITTPLPGNHLASIIQSYPQLVHLLKRIETRYFQRSED</sequence>
<dbReference type="GO" id="GO:0015031">
    <property type="term" value="P:protein transport"/>
    <property type="evidence" value="ECO:0007669"/>
    <property type="project" value="UniProtKB-KW"/>
</dbReference>
<evidence type="ECO:0000259" key="8">
    <source>
        <dbReference type="Pfam" id="PF10568"/>
    </source>
</evidence>
<dbReference type="SFLD" id="SFLDG01180">
    <property type="entry name" value="SUF1"/>
    <property type="match status" value="1"/>
</dbReference>
<keyword evidence="5" id="KW-0653">Protein transport</keyword>
<evidence type="ECO:0000256" key="3">
    <source>
        <dbReference type="ARBA" id="ARBA00022448"/>
    </source>
</evidence>
<keyword evidence="11" id="KW-1185">Reference proteome</keyword>
<comment type="similarity">
    <text evidence="2">Belongs to the metaxin family.</text>
</comment>
<evidence type="ECO:0000256" key="2">
    <source>
        <dbReference type="ARBA" id="ARBA00009170"/>
    </source>
</evidence>
<dbReference type="STRING" id="597456.A0A0L7RF64"/>
<keyword evidence="6" id="KW-0496">Mitochondrion</keyword>
<dbReference type="SFLD" id="SFLDS00019">
    <property type="entry name" value="Glutathione_Transferase_(cytos"/>
    <property type="match status" value="1"/>
</dbReference>